<proteinExistence type="predicted"/>
<evidence type="ECO:0000256" key="1">
    <source>
        <dbReference type="SAM" id="MobiDB-lite"/>
    </source>
</evidence>
<keyword evidence="4" id="KW-1185">Reference proteome</keyword>
<feature type="domain" description="PD-(D/E)XK endonuclease-like" evidence="2">
    <location>
        <begin position="139"/>
        <end position="392"/>
    </location>
</feature>
<comment type="caution">
    <text evidence="3">The sequence shown here is derived from an EMBL/GenBank/DDBJ whole genome shotgun (WGS) entry which is preliminary data.</text>
</comment>
<accession>A0ABD3MSV2</accession>
<feature type="region of interest" description="Disordered" evidence="1">
    <location>
        <begin position="35"/>
        <end position="69"/>
    </location>
</feature>
<dbReference type="InterPro" id="IPR038726">
    <property type="entry name" value="PDDEXK_AddAB-type"/>
</dbReference>
<organism evidence="3 4">
    <name type="scientific">Discostella pseudostelligera</name>
    <dbReference type="NCBI Taxonomy" id="259834"/>
    <lineage>
        <taxon>Eukaryota</taxon>
        <taxon>Sar</taxon>
        <taxon>Stramenopiles</taxon>
        <taxon>Ochrophyta</taxon>
        <taxon>Bacillariophyta</taxon>
        <taxon>Coscinodiscophyceae</taxon>
        <taxon>Thalassiosirophycidae</taxon>
        <taxon>Stephanodiscales</taxon>
        <taxon>Stephanodiscaceae</taxon>
        <taxon>Discostella</taxon>
    </lineage>
</organism>
<dbReference type="Proteomes" id="UP001530293">
    <property type="component" value="Unassembled WGS sequence"/>
</dbReference>
<name>A0ABD3MSV2_9STRA</name>
<evidence type="ECO:0000313" key="4">
    <source>
        <dbReference type="Proteomes" id="UP001530293"/>
    </source>
</evidence>
<dbReference type="Pfam" id="PF12705">
    <property type="entry name" value="PDDEXK_1"/>
    <property type="match status" value="1"/>
</dbReference>
<feature type="compositionally biased region" description="Low complexity" evidence="1">
    <location>
        <begin position="35"/>
        <end position="55"/>
    </location>
</feature>
<reference evidence="3 4" key="1">
    <citation type="submission" date="2024-10" db="EMBL/GenBank/DDBJ databases">
        <title>Updated reference genomes for cyclostephanoid diatoms.</title>
        <authorList>
            <person name="Roberts W.R."/>
            <person name="Alverson A.J."/>
        </authorList>
    </citation>
    <scope>NUCLEOTIDE SEQUENCE [LARGE SCALE GENOMIC DNA]</scope>
    <source>
        <strain evidence="3 4">AJA232-27</strain>
    </source>
</reference>
<dbReference type="EMBL" id="JALLBG020000079">
    <property type="protein sequence ID" value="KAL3766873.1"/>
    <property type="molecule type" value="Genomic_DNA"/>
</dbReference>
<protein>
    <recommendedName>
        <fullName evidence="2">PD-(D/E)XK endonuclease-like domain-containing protein</fullName>
    </recommendedName>
</protein>
<evidence type="ECO:0000313" key="3">
    <source>
        <dbReference type="EMBL" id="KAL3766873.1"/>
    </source>
</evidence>
<sequence>MSLFSTPTMSFYPNRGNPSLAIRWLRRLHREGALSSSRSNNYTTSTSFQILSSRTRPSRRRNAPPPPLPLIRHSCQRSIHLTLTRFHANAVTTSSNQELPITTNDKDDELLDPYVILRKIQNLSNNEDIIPTIPFPAYFSPTSLEQFHKCPQAFFFLYILKLTPDPPMTPELARGILCHTALEEMFDLSPADRNLINLENLFRRAWKKVRGDREDMNGHSIVAPDDDQRNYNSKEMTQYDSLFRKHDIGNDDDDDERSGAIYDIESETNWGESSLRLLKNYMELEDPSQQSPLMREMWVHARFPLDGDSNEHPADDFIIKGKIDRIDILPGSSTSEERLQLQIIDYKTGKKPWFKYSQSVNDRIFQDQFWKMKVYALILWKMILQTEDVASAVDNGAGQQKDQYKYRLSWELQQRLANAMDNVRIGDTGWSNMLELNSLRLIHLTSHLDDASVNNSVNAMNDKGIIGKATYLDYALDAPSEFERVILDQTEREVQAIVRGVKKLVDAQSPHAFKHCDWRYCSCHEFRRRFRPGSVHL</sequence>
<evidence type="ECO:0000259" key="2">
    <source>
        <dbReference type="Pfam" id="PF12705"/>
    </source>
</evidence>
<dbReference type="AlphaFoldDB" id="A0ABD3MSV2"/>
<gene>
    <name evidence="3" type="ORF">ACHAWU_007963</name>
</gene>